<accession>A0ABS9K397</accession>
<proteinExistence type="predicted"/>
<sequence length="70" mass="7869">MGHKPRVRPGLSSPDQSQDVEFTLDQQADEGQHEREEQEGGGPLGPAKAKPDRQQRDRNEAHETPDRRKG</sequence>
<feature type="region of interest" description="Disordered" evidence="1">
    <location>
        <begin position="1"/>
        <end position="70"/>
    </location>
</feature>
<dbReference type="RefSeq" id="WP_275710909.1">
    <property type="nucleotide sequence ID" value="NZ_JAKLTN010000002.1"/>
</dbReference>
<organism evidence="2 3">
    <name type="scientific">Dechloromonas hankyongensis</name>
    <dbReference type="NCBI Taxonomy" id="2908002"/>
    <lineage>
        <taxon>Bacteria</taxon>
        <taxon>Pseudomonadati</taxon>
        <taxon>Pseudomonadota</taxon>
        <taxon>Betaproteobacteria</taxon>
        <taxon>Rhodocyclales</taxon>
        <taxon>Azonexaceae</taxon>
        <taxon>Dechloromonas</taxon>
    </lineage>
</organism>
<feature type="compositionally biased region" description="Polar residues" evidence="1">
    <location>
        <begin position="13"/>
        <end position="26"/>
    </location>
</feature>
<evidence type="ECO:0000313" key="2">
    <source>
        <dbReference type="EMBL" id="MCG2577616.1"/>
    </source>
</evidence>
<comment type="caution">
    <text evidence="2">The sequence shown here is derived from an EMBL/GenBank/DDBJ whole genome shotgun (WGS) entry which is preliminary data.</text>
</comment>
<evidence type="ECO:0000313" key="3">
    <source>
        <dbReference type="Proteomes" id="UP001165384"/>
    </source>
</evidence>
<protein>
    <submittedName>
        <fullName evidence="2">Uncharacterized protein</fullName>
    </submittedName>
</protein>
<keyword evidence="3" id="KW-1185">Reference proteome</keyword>
<reference evidence="2" key="1">
    <citation type="submission" date="2022-01" db="EMBL/GenBank/DDBJ databases">
        <authorList>
            <person name="Jo J.-H."/>
            <person name="Im W.-T."/>
        </authorList>
    </citation>
    <scope>NUCLEOTIDE SEQUENCE</scope>
    <source>
        <strain evidence="2">XY25</strain>
    </source>
</reference>
<dbReference type="Proteomes" id="UP001165384">
    <property type="component" value="Unassembled WGS sequence"/>
</dbReference>
<evidence type="ECO:0000256" key="1">
    <source>
        <dbReference type="SAM" id="MobiDB-lite"/>
    </source>
</evidence>
<name>A0ABS9K397_9RHOO</name>
<gene>
    <name evidence="2" type="ORF">LZ012_11490</name>
</gene>
<dbReference type="EMBL" id="JAKLTN010000002">
    <property type="protein sequence ID" value="MCG2577616.1"/>
    <property type="molecule type" value="Genomic_DNA"/>
</dbReference>
<feature type="compositionally biased region" description="Basic and acidic residues" evidence="1">
    <location>
        <begin position="49"/>
        <end position="70"/>
    </location>
</feature>